<dbReference type="CDD" id="cd14264">
    <property type="entry name" value="DAGK_IM"/>
    <property type="match status" value="1"/>
</dbReference>
<keyword evidence="10 21" id="KW-0812">Transmembrane</keyword>
<evidence type="ECO:0000256" key="2">
    <source>
        <dbReference type="ARBA" id="ARBA00004429"/>
    </source>
</evidence>
<evidence type="ECO:0000256" key="13">
    <source>
        <dbReference type="ARBA" id="ARBA00022777"/>
    </source>
</evidence>
<evidence type="ECO:0000256" key="1">
    <source>
        <dbReference type="ARBA" id="ARBA00001946"/>
    </source>
</evidence>
<keyword evidence="7" id="KW-0444">Lipid biosynthesis</keyword>
<dbReference type="GO" id="GO:0004143">
    <property type="term" value="F:ATP-dependent diacylglycerol kinase activity"/>
    <property type="evidence" value="ECO:0007669"/>
    <property type="project" value="UniProtKB-EC"/>
</dbReference>
<dbReference type="PANTHER" id="PTHR34299:SF1">
    <property type="entry name" value="DIACYLGLYCEROL KINASE"/>
    <property type="match status" value="1"/>
</dbReference>
<feature type="transmembrane region" description="Helical" evidence="21">
    <location>
        <begin position="104"/>
        <end position="122"/>
    </location>
</feature>
<evidence type="ECO:0000256" key="21">
    <source>
        <dbReference type="RuleBase" id="RU363065"/>
    </source>
</evidence>
<reference evidence="22 23" key="1">
    <citation type="submission" date="2024-09" db="EMBL/GenBank/DDBJ databases">
        <authorList>
            <person name="Sun Q."/>
            <person name="Mori K."/>
        </authorList>
    </citation>
    <scope>NUCLEOTIDE SEQUENCE [LARGE SCALE GENOMIC DNA]</scope>
    <source>
        <strain evidence="22 23">CECT 8064</strain>
    </source>
</reference>
<comment type="caution">
    <text evidence="22">The sequence shown here is derived from an EMBL/GenBank/DDBJ whole genome shotgun (WGS) entry which is preliminary data.</text>
</comment>
<keyword evidence="11" id="KW-0479">Metal-binding</keyword>
<dbReference type="Gene3D" id="1.10.287.3610">
    <property type="match status" value="1"/>
</dbReference>
<evidence type="ECO:0000256" key="18">
    <source>
        <dbReference type="ARBA" id="ARBA00023136"/>
    </source>
</evidence>
<dbReference type="InterPro" id="IPR033718">
    <property type="entry name" value="DAGK_prok"/>
</dbReference>
<evidence type="ECO:0000256" key="17">
    <source>
        <dbReference type="ARBA" id="ARBA00023098"/>
    </source>
</evidence>
<comment type="catalytic activity">
    <reaction evidence="21">
        <text>a 1,2-diacyl-sn-glycerol + ATP = a 1,2-diacyl-sn-glycero-3-phosphate + ADP + H(+)</text>
        <dbReference type="Rhea" id="RHEA:10272"/>
        <dbReference type="ChEBI" id="CHEBI:15378"/>
        <dbReference type="ChEBI" id="CHEBI:17815"/>
        <dbReference type="ChEBI" id="CHEBI:30616"/>
        <dbReference type="ChEBI" id="CHEBI:58608"/>
        <dbReference type="ChEBI" id="CHEBI:456216"/>
        <dbReference type="EC" id="2.7.1.107"/>
    </reaction>
</comment>
<keyword evidence="12 21" id="KW-0547">Nucleotide-binding</keyword>
<dbReference type="EC" id="2.7.1.107" evidence="4 21"/>
<gene>
    <name evidence="22" type="ORF">ACFFUV_12045</name>
</gene>
<evidence type="ECO:0000256" key="8">
    <source>
        <dbReference type="ARBA" id="ARBA00022519"/>
    </source>
</evidence>
<keyword evidence="23" id="KW-1185">Reference proteome</keyword>
<evidence type="ECO:0000256" key="20">
    <source>
        <dbReference type="ARBA" id="ARBA00023264"/>
    </source>
</evidence>
<evidence type="ECO:0000256" key="6">
    <source>
        <dbReference type="ARBA" id="ARBA00022475"/>
    </source>
</evidence>
<evidence type="ECO:0000256" key="15">
    <source>
        <dbReference type="ARBA" id="ARBA00022842"/>
    </source>
</evidence>
<evidence type="ECO:0000256" key="4">
    <source>
        <dbReference type="ARBA" id="ARBA00012133"/>
    </source>
</evidence>
<evidence type="ECO:0000256" key="14">
    <source>
        <dbReference type="ARBA" id="ARBA00022840"/>
    </source>
</evidence>
<dbReference type="InterPro" id="IPR036945">
    <property type="entry name" value="DAGK_sf"/>
</dbReference>
<dbReference type="Pfam" id="PF01219">
    <property type="entry name" value="DAGK_prokar"/>
    <property type="match status" value="1"/>
</dbReference>
<dbReference type="InterPro" id="IPR000829">
    <property type="entry name" value="DAGK"/>
</dbReference>
<keyword evidence="8 21" id="KW-0997">Cell inner membrane</keyword>
<keyword evidence="19" id="KW-0594">Phospholipid biosynthesis</keyword>
<evidence type="ECO:0000256" key="9">
    <source>
        <dbReference type="ARBA" id="ARBA00022679"/>
    </source>
</evidence>
<proteinExistence type="inferred from homology"/>
<name>A0ABV5HN69_9VIBR</name>
<dbReference type="Proteomes" id="UP001589645">
    <property type="component" value="Unassembled WGS sequence"/>
</dbReference>
<comment type="subcellular location">
    <subcellularLocation>
        <location evidence="2 21">Cell inner membrane</location>
        <topology evidence="2 21">Multi-pass membrane protein</topology>
    </subcellularLocation>
</comment>
<feature type="transmembrane region" description="Helical" evidence="21">
    <location>
        <begin position="35"/>
        <end position="53"/>
    </location>
</feature>
<comment type="cofactor">
    <cofactor evidence="1">
        <name>Mg(2+)</name>
        <dbReference type="ChEBI" id="CHEBI:18420"/>
    </cofactor>
</comment>
<evidence type="ECO:0000313" key="22">
    <source>
        <dbReference type="EMBL" id="MFB9135694.1"/>
    </source>
</evidence>
<evidence type="ECO:0000256" key="16">
    <source>
        <dbReference type="ARBA" id="ARBA00022989"/>
    </source>
</evidence>
<dbReference type="PROSITE" id="PS01069">
    <property type="entry name" value="DAGK_PROKAR"/>
    <property type="match status" value="1"/>
</dbReference>
<accession>A0ABV5HN69</accession>
<evidence type="ECO:0000256" key="3">
    <source>
        <dbReference type="ARBA" id="ARBA00005967"/>
    </source>
</evidence>
<sequence>MPTNTLKKRTGITRILYTFIHSLNGFRWLTKNETAFQQELILLAPLTILAIYLDISLMHTITVIVSMLFVLFAEMVNTAIEAVVDRIGLNYHPLSGVAKDIGSAMVFLSMVMCLMIWGAVLWSL</sequence>
<keyword evidence="17 21" id="KW-0443">Lipid metabolism</keyword>
<keyword evidence="14 21" id="KW-0067">ATP-binding</keyword>
<keyword evidence="9 21" id="KW-0808">Transferase</keyword>
<keyword evidence="20 21" id="KW-1208">Phospholipid metabolism</keyword>
<organism evidence="22 23">
    <name type="scientific">Vibrio olivae</name>
    <dbReference type="NCBI Taxonomy" id="1243002"/>
    <lineage>
        <taxon>Bacteria</taxon>
        <taxon>Pseudomonadati</taxon>
        <taxon>Pseudomonadota</taxon>
        <taxon>Gammaproteobacteria</taxon>
        <taxon>Vibrionales</taxon>
        <taxon>Vibrionaceae</taxon>
        <taxon>Vibrio</taxon>
    </lineage>
</organism>
<evidence type="ECO:0000256" key="5">
    <source>
        <dbReference type="ARBA" id="ARBA00017575"/>
    </source>
</evidence>
<evidence type="ECO:0000256" key="10">
    <source>
        <dbReference type="ARBA" id="ARBA00022692"/>
    </source>
</evidence>
<keyword evidence="6" id="KW-1003">Cell membrane</keyword>
<keyword evidence="18 21" id="KW-0472">Membrane</keyword>
<evidence type="ECO:0000256" key="12">
    <source>
        <dbReference type="ARBA" id="ARBA00022741"/>
    </source>
</evidence>
<evidence type="ECO:0000313" key="23">
    <source>
        <dbReference type="Proteomes" id="UP001589645"/>
    </source>
</evidence>
<comment type="similarity">
    <text evidence="3 21">Belongs to the bacterial diacylglycerol kinase family.</text>
</comment>
<evidence type="ECO:0000256" key="7">
    <source>
        <dbReference type="ARBA" id="ARBA00022516"/>
    </source>
</evidence>
<protein>
    <recommendedName>
        <fullName evidence="5 21">Diacylglycerol kinase</fullName>
        <ecNumber evidence="4 21">2.7.1.107</ecNumber>
    </recommendedName>
</protein>
<keyword evidence="16 21" id="KW-1133">Transmembrane helix</keyword>
<keyword evidence="15" id="KW-0460">Magnesium</keyword>
<dbReference type="RefSeq" id="WP_390193306.1">
    <property type="nucleotide sequence ID" value="NZ_JBHMEP010000002.1"/>
</dbReference>
<comment type="function">
    <text evidence="21">Catalyzes the ATP-dependent phosphorylation of sn-l,2-diacylglycerol (DAG) to phosphatidic acid. Involved in the recycling of diacylglycerol produced as a by-product during membrane-derived oligosaccharide (MDO) biosynthesis.</text>
</comment>
<evidence type="ECO:0000256" key="19">
    <source>
        <dbReference type="ARBA" id="ARBA00023209"/>
    </source>
</evidence>
<dbReference type="PANTHER" id="PTHR34299">
    <property type="entry name" value="DIACYLGLYCEROL KINASE"/>
    <property type="match status" value="1"/>
</dbReference>
<comment type="caution">
    <text evidence="21">Lacks conserved residue(s) required for the propagation of feature annotation.</text>
</comment>
<evidence type="ECO:0000256" key="11">
    <source>
        <dbReference type="ARBA" id="ARBA00022723"/>
    </source>
</evidence>
<keyword evidence="13 21" id="KW-0418">Kinase</keyword>
<dbReference type="EMBL" id="JBHMEP010000002">
    <property type="protein sequence ID" value="MFB9135694.1"/>
    <property type="molecule type" value="Genomic_DNA"/>
</dbReference>